<evidence type="ECO:0000313" key="2">
    <source>
        <dbReference type="EMBL" id="QHU00974.1"/>
    </source>
</evidence>
<dbReference type="AlphaFoldDB" id="A0A6C0JBI2"/>
<dbReference type="EMBL" id="MN740332">
    <property type="protein sequence ID" value="QHU00974.1"/>
    <property type="molecule type" value="Genomic_DNA"/>
</dbReference>
<dbReference type="InterPro" id="IPR027417">
    <property type="entry name" value="P-loop_NTPase"/>
</dbReference>
<sequence length="192" mass="21759">MVNKDTLTAAIELTELGLDPIILNMASEYCPGGVSKGCRAQEETLFRRTNNDLCVNRSYYPIKSDSFVFTKDIILLKDENYDKLSEYIKFDFIGSDCAIIMYSCKSRASYEAAIDYSFRLKQTVGFIPTVVYGNMTNEAECAIAEYDKLILLNTVNLSLYFDINVMTNNNLNKPFLILVRKLTGKPDLGFIK</sequence>
<proteinExistence type="predicted"/>
<protein>
    <recommendedName>
        <fullName evidence="1">Microbial-type PARG catalytic domain-containing protein</fullName>
    </recommendedName>
</protein>
<evidence type="ECO:0000259" key="1">
    <source>
        <dbReference type="Pfam" id="PF10021"/>
    </source>
</evidence>
<accession>A0A6C0JBI2</accession>
<organism evidence="2">
    <name type="scientific">viral metagenome</name>
    <dbReference type="NCBI Taxonomy" id="1070528"/>
    <lineage>
        <taxon>unclassified sequences</taxon>
        <taxon>metagenomes</taxon>
        <taxon>organismal metagenomes</taxon>
    </lineage>
</organism>
<dbReference type="InterPro" id="IPR019261">
    <property type="entry name" value="PARG_cat_microbial"/>
</dbReference>
<dbReference type="Gene3D" id="3.40.220.10">
    <property type="entry name" value="Leucine Aminopeptidase, subunit E, domain 1"/>
    <property type="match status" value="1"/>
</dbReference>
<feature type="domain" description="Microbial-type PARG catalytic" evidence="1">
    <location>
        <begin position="2"/>
        <end position="63"/>
    </location>
</feature>
<name>A0A6C0JBI2_9ZZZZ</name>
<dbReference type="Pfam" id="PF10021">
    <property type="entry name" value="PARG_cat_microb"/>
    <property type="match status" value="1"/>
</dbReference>
<dbReference type="PANTHER" id="PTHR35596:SF1">
    <property type="entry name" value="MICROBIAL-TYPE PARG CATALYTIC DOMAIN-CONTAINING PROTEIN"/>
    <property type="match status" value="1"/>
</dbReference>
<dbReference type="InterPro" id="IPR043472">
    <property type="entry name" value="Macro_dom-like"/>
</dbReference>
<dbReference type="SUPFAM" id="SSF52540">
    <property type="entry name" value="P-loop containing nucleoside triphosphate hydrolases"/>
    <property type="match status" value="1"/>
</dbReference>
<reference evidence="2" key="1">
    <citation type="journal article" date="2020" name="Nature">
        <title>Giant virus diversity and host interactions through global metagenomics.</title>
        <authorList>
            <person name="Schulz F."/>
            <person name="Roux S."/>
            <person name="Paez-Espino D."/>
            <person name="Jungbluth S."/>
            <person name="Walsh D.A."/>
            <person name="Denef V.J."/>
            <person name="McMahon K.D."/>
            <person name="Konstantinidis K.T."/>
            <person name="Eloe-Fadrosh E.A."/>
            <person name="Kyrpides N.C."/>
            <person name="Woyke T."/>
        </authorList>
    </citation>
    <scope>NUCLEOTIDE SEQUENCE</scope>
    <source>
        <strain evidence="2">GVMAG-M-3300025860-20</strain>
    </source>
</reference>
<dbReference type="PANTHER" id="PTHR35596">
    <property type="entry name" value="DUF2263 DOMAIN-CONTAINING PROTEIN"/>
    <property type="match status" value="1"/>
</dbReference>